<dbReference type="AlphaFoldDB" id="A0A0E3JHV3"/>
<feature type="compositionally biased region" description="Basic and acidic residues" evidence="6">
    <location>
        <begin position="558"/>
        <end position="569"/>
    </location>
</feature>
<sequence>MSKIPQNPFHDPALPSAYEELCRGRLRWDLLYSFPEQRPADRAIGDDAVAEIRRFLAERLDPEALDATRTLPGGFVEALRSAGYLNLLTAPDLGGRGFSLYNAFRVVTAAAAHSVPVAMIMAAQAALGVDAYLEAIPPGPLREFVRRHVEAGSVSGTADTEPMGAANQRRWTTAEPTEDGAAFLLSGEKVYIGNGPIAGVLAVSATVREGDRDAIRIFFVDTSSPGFRVKSWIEFMGLKGFPNGALTLDRVRVPRERMLVEEPGFRLTRSLGAAIVRGRMYLITAPSLAISRRCLDFARDFVRRRAVDGLQLGGYEIIQRMLATSLADAFAIEAVAEWCLLASADREVNLESDRVVAKNVGSVACWRVVENTMALLAAEGFETAASKARRGARPLPMERLFRDARGLRISGGVDFQMDNWTAQLMLFPAHYAPPADDAEPPASREALARLRAALSPANRAHLRFVQEWTARLARRCGDLARRHDSAELYRRDGLLIALGARRQRAVLHEPGARPGAATRAAARRRRRAGAGRRVLPRRPRPPRGDVAGRAPRARARAPARERPLAGERRALRRTGTGARRPPRGPRAGGSLTPGRERT</sequence>
<evidence type="ECO:0000256" key="4">
    <source>
        <dbReference type="ARBA" id="ARBA00022827"/>
    </source>
</evidence>
<reference evidence="10" key="1">
    <citation type="journal article" date="2015" name="Proc. Natl. Acad. Sci. U.S.A.">
        <title>Multiplexed metagenome mining using short DNA sequence tags facilitates targeted discovery of epoxyketone proteasome inhibitors.</title>
        <authorList>
            <person name="Owen J.G."/>
            <person name="Charlop-Powers Z."/>
            <person name="Smith A.G."/>
            <person name="Ternei M.A."/>
            <person name="Calle P.Y."/>
            <person name="Reddy B.V."/>
            <person name="Montiel D."/>
            <person name="Brady S.F."/>
        </authorList>
    </citation>
    <scope>NUCLEOTIDE SEQUENCE</scope>
</reference>
<evidence type="ECO:0000313" key="10">
    <source>
        <dbReference type="EMBL" id="AKA59425.1"/>
    </source>
</evidence>
<dbReference type="Gene3D" id="1.10.540.10">
    <property type="entry name" value="Acyl-CoA dehydrogenase/oxidase, N-terminal domain"/>
    <property type="match status" value="1"/>
</dbReference>
<evidence type="ECO:0000256" key="6">
    <source>
        <dbReference type="SAM" id="MobiDB-lite"/>
    </source>
</evidence>
<accession>A0A0E3JHV3</accession>
<dbReference type="PANTHER" id="PTHR43884:SF40">
    <property type="entry name" value="ACYL-COA DEHYDROGENASE"/>
    <property type="match status" value="1"/>
</dbReference>
<evidence type="ECO:0000256" key="3">
    <source>
        <dbReference type="ARBA" id="ARBA00022630"/>
    </source>
</evidence>
<dbReference type="InterPro" id="IPR006091">
    <property type="entry name" value="Acyl-CoA_Oxase/DH_mid-dom"/>
</dbReference>
<comment type="cofactor">
    <cofactor evidence="1 5">
        <name>FAD</name>
        <dbReference type="ChEBI" id="CHEBI:57692"/>
    </cofactor>
</comment>
<dbReference type="InterPro" id="IPR009100">
    <property type="entry name" value="AcylCoA_DH/oxidase_NM_dom_sf"/>
</dbReference>
<dbReference type="SUPFAM" id="SSF47203">
    <property type="entry name" value="Acyl-CoA dehydrogenase C-terminal domain-like"/>
    <property type="match status" value="1"/>
</dbReference>
<feature type="region of interest" description="Disordered" evidence="6">
    <location>
        <begin position="507"/>
        <end position="598"/>
    </location>
</feature>
<evidence type="ECO:0000259" key="7">
    <source>
        <dbReference type="Pfam" id="PF00441"/>
    </source>
</evidence>
<keyword evidence="4 5" id="KW-0274">FAD</keyword>
<organism evidence="10">
    <name type="scientific">uncultured bacterium AB_1383</name>
    <dbReference type="NCBI Taxonomy" id="1630010"/>
    <lineage>
        <taxon>Bacteria</taxon>
        <taxon>environmental samples</taxon>
    </lineage>
</organism>
<dbReference type="SUPFAM" id="SSF56645">
    <property type="entry name" value="Acyl-CoA dehydrogenase NM domain-like"/>
    <property type="match status" value="1"/>
</dbReference>
<keyword evidence="3 5" id="KW-0285">Flavoprotein</keyword>
<evidence type="ECO:0000259" key="8">
    <source>
        <dbReference type="Pfam" id="PF02770"/>
    </source>
</evidence>
<evidence type="ECO:0000259" key="9">
    <source>
        <dbReference type="Pfam" id="PF02771"/>
    </source>
</evidence>
<feature type="compositionally biased region" description="Basic residues" evidence="6">
    <location>
        <begin position="521"/>
        <end position="541"/>
    </location>
</feature>
<evidence type="ECO:0000256" key="5">
    <source>
        <dbReference type="RuleBase" id="RU362125"/>
    </source>
</evidence>
<dbReference type="GO" id="GO:0050660">
    <property type="term" value="F:flavin adenine dinucleotide binding"/>
    <property type="evidence" value="ECO:0007669"/>
    <property type="project" value="InterPro"/>
</dbReference>
<comment type="similarity">
    <text evidence="2 5">Belongs to the acyl-CoA dehydrogenase family.</text>
</comment>
<dbReference type="PANTHER" id="PTHR43884">
    <property type="entry name" value="ACYL-COA DEHYDROGENASE"/>
    <property type="match status" value="1"/>
</dbReference>
<dbReference type="Gene3D" id="2.40.110.10">
    <property type="entry name" value="Butyryl-CoA Dehydrogenase, subunit A, domain 2"/>
    <property type="match status" value="1"/>
</dbReference>
<dbReference type="GO" id="GO:0003995">
    <property type="term" value="F:acyl-CoA dehydrogenase activity"/>
    <property type="evidence" value="ECO:0007669"/>
    <property type="project" value="TreeGrafter"/>
</dbReference>
<dbReference type="Pfam" id="PF02771">
    <property type="entry name" value="Acyl-CoA_dh_N"/>
    <property type="match status" value="1"/>
</dbReference>
<name>A0A0E3JHV3_9BACT</name>
<dbReference type="Pfam" id="PF00441">
    <property type="entry name" value="Acyl-CoA_dh_1"/>
    <property type="match status" value="1"/>
</dbReference>
<evidence type="ECO:0000256" key="1">
    <source>
        <dbReference type="ARBA" id="ARBA00001974"/>
    </source>
</evidence>
<feature type="domain" description="Acyl-CoA dehydrogenase/oxidase N-terminal" evidence="9">
    <location>
        <begin position="50"/>
        <end position="130"/>
    </location>
</feature>
<dbReference type="InterPro" id="IPR013786">
    <property type="entry name" value="AcylCoA_DH/ox_N"/>
</dbReference>
<proteinExistence type="inferred from homology"/>
<dbReference type="InterPro" id="IPR036250">
    <property type="entry name" value="AcylCo_DH-like_C"/>
</dbReference>
<dbReference type="Gene3D" id="1.20.140.10">
    <property type="entry name" value="Butyryl-CoA Dehydrogenase, subunit A, domain 3"/>
    <property type="match status" value="1"/>
</dbReference>
<dbReference type="InterPro" id="IPR037069">
    <property type="entry name" value="AcylCoA_DH/ox_N_sf"/>
</dbReference>
<dbReference type="Pfam" id="PF02770">
    <property type="entry name" value="Acyl-CoA_dh_M"/>
    <property type="match status" value="1"/>
</dbReference>
<dbReference type="InterPro" id="IPR009075">
    <property type="entry name" value="AcylCo_DH/oxidase_C"/>
</dbReference>
<keyword evidence="5" id="KW-0560">Oxidoreductase</keyword>
<dbReference type="InterPro" id="IPR046373">
    <property type="entry name" value="Acyl-CoA_Oxase/DH_mid-dom_sf"/>
</dbReference>
<feature type="domain" description="Acyl-CoA dehydrogenase/oxidase C-terminal" evidence="7">
    <location>
        <begin position="282"/>
        <end position="414"/>
    </location>
</feature>
<evidence type="ECO:0000256" key="2">
    <source>
        <dbReference type="ARBA" id="ARBA00009347"/>
    </source>
</evidence>
<dbReference type="EMBL" id="KP830092">
    <property type="protein sequence ID" value="AKA59425.1"/>
    <property type="molecule type" value="Genomic_DNA"/>
</dbReference>
<feature type="domain" description="Acyl-CoA oxidase/dehydrogenase middle" evidence="8">
    <location>
        <begin position="158"/>
        <end position="251"/>
    </location>
</feature>
<dbReference type="CDD" id="cd00567">
    <property type="entry name" value="ACAD"/>
    <property type="match status" value="1"/>
</dbReference>
<protein>
    <submittedName>
        <fullName evidence="10">Acyl-CoA dehydrogenase</fullName>
    </submittedName>
</protein>